<evidence type="ECO:0000313" key="6">
    <source>
        <dbReference type="WBParaSite" id="TMUE_3000014100.1"/>
    </source>
</evidence>
<feature type="region of interest" description="Disordered" evidence="3">
    <location>
        <begin position="189"/>
        <end position="210"/>
    </location>
</feature>
<dbReference type="InterPro" id="IPR012677">
    <property type="entry name" value="Nucleotide-bd_a/b_plait_sf"/>
</dbReference>
<accession>A0A5S6R3M4</accession>
<evidence type="ECO:0000256" key="2">
    <source>
        <dbReference type="PROSITE-ProRule" id="PRU00176"/>
    </source>
</evidence>
<dbReference type="Pfam" id="PF00076">
    <property type="entry name" value="RRM_1"/>
    <property type="match status" value="5"/>
</dbReference>
<dbReference type="GO" id="GO:0005737">
    <property type="term" value="C:cytoplasm"/>
    <property type="evidence" value="ECO:0007669"/>
    <property type="project" value="TreeGrafter"/>
</dbReference>
<protein>
    <submittedName>
        <fullName evidence="6">RRM domain-containing protein</fullName>
    </submittedName>
</protein>
<dbReference type="SUPFAM" id="SSF54928">
    <property type="entry name" value="RNA-binding domain, RBD"/>
    <property type="match status" value="5"/>
</dbReference>
<organism evidence="5 6">
    <name type="scientific">Trichuris muris</name>
    <name type="common">Mouse whipworm</name>
    <dbReference type="NCBI Taxonomy" id="70415"/>
    <lineage>
        <taxon>Eukaryota</taxon>
        <taxon>Metazoa</taxon>
        <taxon>Ecdysozoa</taxon>
        <taxon>Nematoda</taxon>
        <taxon>Enoplea</taxon>
        <taxon>Dorylaimia</taxon>
        <taxon>Trichinellida</taxon>
        <taxon>Trichuridae</taxon>
        <taxon>Trichuris</taxon>
    </lineage>
</organism>
<feature type="domain" description="RRM" evidence="4">
    <location>
        <begin position="388"/>
        <end position="460"/>
    </location>
</feature>
<keyword evidence="5" id="KW-1185">Reference proteome</keyword>
<dbReference type="PANTHER" id="PTHR23003:SF58">
    <property type="entry name" value="RNA-BINDING PROTEIN 19-LIKE PROTEIN-RELATED"/>
    <property type="match status" value="1"/>
</dbReference>
<dbReference type="GO" id="GO:1990904">
    <property type="term" value="C:ribonucleoprotein complex"/>
    <property type="evidence" value="ECO:0007669"/>
    <property type="project" value="TreeGrafter"/>
</dbReference>
<dbReference type="Proteomes" id="UP000046395">
    <property type="component" value="Unassembled WGS sequence"/>
</dbReference>
<evidence type="ECO:0000313" key="5">
    <source>
        <dbReference type="Proteomes" id="UP000046395"/>
    </source>
</evidence>
<feature type="region of interest" description="Disordered" evidence="3">
    <location>
        <begin position="282"/>
        <end position="308"/>
    </location>
</feature>
<dbReference type="GO" id="GO:0003729">
    <property type="term" value="F:mRNA binding"/>
    <property type="evidence" value="ECO:0007669"/>
    <property type="project" value="TreeGrafter"/>
</dbReference>
<feature type="domain" description="RRM" evidence="4">
    <location>
        <begin position="601"/>
        <end position="680"/>
    </location>
</feature>
<name>A0A5S6R3M4_TRIMR</name>
<sequence>MAERTSQENSYETSHSSRLIVKGLPKHITEQRLKHLFDNYGVVTDCQLKYSADGRFRGFAFVGFLTVDSAEAAVNELNGTFVDTARIHVDYCHRFYPSLRAEERSASSKPIANQSSANVVCIKSDGALKRKHLLIFLAPTKPAKLTLSADGKIATVRLRRRSDLEAVLKLNGQFLGGSRLHLSECQSNEAPSNAVQRRQRPHFPQNDPQKQANAIADSGAIFVRNLAYQYVDYPTESSNGKPKGFGTVRFVFPENALKAFTECDGIIFQGRVLHILANAEKEDEQPTVDPAQEASNYKEEKKLKQKQSQADSRTWNTLFLGPNAVVDVLVDRLDVEKSEILDPTSSSSLGVRVALGEAQIVRETVQFLEQHGVVLDSFGGGTIQRNDHVILVKNIPAGTTVTELSDLFKKYGRLGRLVRPPHGLSAIVEFLDSRQAKTAFAELAFRRFKHKPLYLEWAPAGVFSTQYDEIKAESKEEKEEDGQNEFYQECTLFVKNLNAQTNDQSLADHFNKIGTVVAASVVKKYSKSAEGKGKPADQFSLCYAFVTYKRPEDAREALKRLQGSQLDGNELEIQISKRPSGAKQARKATEHNTSKDSHSETTILVRNIPFQANRREIQQVFKVFGPLKVVRMPKKASSSQHRGFGFVEYVSKLDAEKAMAALGGSTHLYGRRLVLEWADAVGDLDELRKRTADYFASGPSRRKLKMDIE</sequence>
<evidence type="ECO:0000256" key="1">
    <source>
        <dbReference type="ARBA" id="ARBA00022884"/>
    </source>
</evidence>
<feature type="domain" description="RRM" evidence="4">
    <location>
        <begin position="490"/>
        <end position="578"/>
    </location>
</feature>
<dbReference type="Gene3D" id="3.30.70.330">
    <property type="match status" value="5"/>
</dbReference>
<dbReference type="PROSITE" id="PS50102">
    <property type="entry name" value="RRM"/>
    <property type="match status" value="4"/>
</dbReference>
<reference evidence="6" key="1">
    <citation type="submission" date="2019-12" db="UniProtKB">
        <authorList>
            <consortium name="WormBaseParasite"/>
        </authorList>
    </citation>
    <scope>IDENTIFICATION</scope>
</reference>
<evidence type="ECO:0000256" key="3">
    <source>
        <dbReference type="SAM" id="MobiDB-lite"/>
    </source>
</evidence>
<dbReference type="InterPro" id="IPR000504">
    <property type="entry name" value="RRM_dom"/>
</dbReference>
<dbReference type="PANTHER" id="PTHR23003">
    <property type="entry name" value="RNA RECOGNITION MOTIF RRM DOMAIN CONTAINING PROTEIN"/>
    <property type="match status" value="1"/>
</dbReference>
<dbReference type="GO" id="GO:0005634">
    <property type="term" value="C:nucleus"/>
    <property type="evidence" value="ECO:0007669"/>
    <property type="project" value="TreeGrafter"/>
</dbReference>
<feature type="domain" description="RRM" evidence="4">
    <location>
        <begin position="17"/>
        <end position="94"/>
    </location>
</feature>
<evidence type="ECO:0000259" key="4">
    <source>
        <dbReference type="PROSITE" id="PS50102"/>
    </source>
</evidence>
<dbReference type="InterPro" id="IPR050374">
    <property type="entry name" value="RRT5_SRSF_SR"/>
</dbReference>
<feature type="compositionally biased region" description="Basic and acidic residues" evidence="3">
    <location>
        <begin position="587"/>
        <end position="599"/>
    </location>
</feature>
<keyword evidence="1 2" id="KW-0694">RNA-binding</keyword>
<dbReference type="InterPro" id="IPR035979">
    <property type="entry name" value="RBD_domain_sf"/>
</dbReference>
<dbReference type="WBParaSite" id="TMUE_3000014100.1">
    <property type="protein sequence ID" value="TMUE_3000014100.1"/>
    <property type="gene ID" value="WBGene00292795"/>
</dbReference>
<proteinExistence type="predicted"/>
<dbReference type="STRING" id="70415.A0A5S6R3M4"/>
<feature type="region of interest" description="Disordered" evidence="3">
    <location>
        <begin position="574"/>
        <end position="600"/>
    </location>
</feature>
<dbReference type="SMART" id="SM00360">
    <property type="entry name" value="RRM"/>
    <property type="match status" value="5"/>
</dbReference>
<dbReference type="AlphaFoldDB" id="A0A5S6R3M4"/>